<dbReference type="PANTHER" id="PTHR33747">
    <property type="entry name" value="UPF0225 PROTEIN SCO1677"/>
    <property type="match status" value="1"/>
</dbReference>
<name>E6S8V2_INTC7</name>
<protein>
    <submittedName>
        <fullName evidence="2">SecC motif-containing protein</fullName>
    </submittedName>
</protein>
<dbReference type="EMBL" id="CP002343">
    <property type="protein sequence ID" value="ADU48089.1"/>
    <property type="molecule type" value="Genomic_DNA"/>
</dbReference>
<evidence type="ECO:0000313" key="3">
    <source>
        <dbReference type="Proteomes" id="UP000008914"/>
    </source>
</evidence>
<dbReference type="Proteomes" id="UP000008914">
    <property type="component" value="Chromosome"/>
</dbReference>
<gene>
    <name evidence="2" type="ordered locus">Intca_1576</name>
</gene>
<dbReference type="AlphaFoldDB" id="E6S8V2"/>
<dbReference type="Gene3D" id="3.10.450.50">
    <property type="match status" value="1"/>
</dbReference>
<dbReference type="STRING" id="710696.Intca_1576"/>
<dbReference type="OrthoDB" id="21421at2"/>
<evidence type="ECO:0000313" key="2">
    <source>
        <dbReference type="EMBL" id="ADU48089.1"/>
    </source>
</evidence>
<dbReference type="RefSeq" id="WP_013492404.1">
    <property type="nucleotide sequence ID" value="NC_014830.1"/>
</dbReference>
<dbReference type="KEGG" id="ica:Intca_1576"/>
<accession>E6S8V2</accession>
<dbReference type="PANTHER" id="PTHR33747:SF1">
    <property type="entry name" value="ADENYLATE CYCLASE-ASSOCIATED CAP C-TERMINAL DOMAIN-CONTAINING PROTEIN"/>
    <property type="match status" value="1"/>
</dbReference>
<dbReference type="SUPFAM" id="SSF54427">
    <property type="entry name" value="NTF2-like"/>
    <property type="match status" value="1"/>
</dbReference>
<reference evidence="2 3" key="1">
    <citation type="journal article" date="2010" name="Stand. Genomic Sci.">
        <title>Complete genome sequence of Intrasporangium calvum type strain (7 KIP).</title>
        <authorList>
            <person name="Del Rio T.G."/>
            <person name="Chertkov O."/>
            <person name="Yasawong M."/>
            <person name="Lucas S."/>
            <person name="Deshpande S."/>
            <person name="Cheng J.F."/>
            <person name="Detter C."/>
            <person name="Tapia R."/>
            <person name="Han C."/>
            <person name="Goodwin L."/>
            <person name="Pitluck S."/>
            <person name="Liolios K."/>
            <person name="Ivanova N."/>
            <person name="Mavromatis K."/>
            <person name="Pati A."/>
            <person name="Chen A."/>
            <person name="Palaniappan K."/>
            <person name="Land M."/>
            <person name="Hauser L."/>
            <person name="Chang Y.J."/>
            <person name="Jeffries C.D."/>
            <person name="Rohde M."/>
            <person name="Pukall R."/>
            <person name="Sikorski J."/>
            <person name="Goker M."/>
            <person name="Woyke T."/>
            <person name="Bristow J."/>
            <person name="Eisen J.A."/>
            <person name="Markowitz V."/>
            <person name="Hugenholtz P."/>
            <person name="Kyrpides N.C."/>
            <person name="Klenk H.P."/>
            <person name="Lapidus A."/>
        </authorList>
    </citation>
    <scope>NUCLEOTIDE SEQUENCE [LARGE SCALE GENOMIC DNA]</scope>
    <source>
        <strain evidence="3">ATCC 23552 / DSM 43043 / JCM 3097 / NBRC 12989 / 7 KIP</strain>
    </source>
</reference>
<keyword evidence="3" id="KW-1185">Reference proteome</keyword>
<feature type="domain" description="YchJ-like middle NTF2-like" evidence="1">
    <location>
        <begin position="32"/>
        <end position="126"/>
    </location>
</feature>
<sequence length="129" mass="14274">MTRPAVSPCPCGGGPYAECCELLLDGARQALTAEELMRSRYTAYARHDADHVFRTWHPRTRPDSPPVDPEVVWTDLRVIRVEAGGPEDDTGTVEFLARHTGPHGSGELHEVSRFARRAGRWCYVDGDAG</sequence>
<dbReference type="Pfam" id="PF17775">
    <property type="entry name" value="YchJ_M-like"/>
    <property type="match status" value="1"/>
</dbReference>
<dbReference type="HOGENOM" id="CLU_099590_2_0_11"/>
<dbReference type="eggNOG" id="COG3012">
    <property type="taxonomic scope" value="Bacteria"/>
</dbReference>
<proteinExistence type="predicted"/>
<dbReference type="InterPro" id="IPR032710">
    <property type="entry name" value="NTF2-like_dom_sf"/>
</dbReference>
<evidence type="ECO:0000259" key="1">
    <source>
        <dbReference type="Pfam" id="PF17775"/>
    </source>
</evidence>
<dbReference type="InterPro" id="IPR048469">
    <property type="entry name" value="YchJ-like_M"/>
</dbReference>
<organism evidence="2 3">
    <name type="scientific">Intrasporangium calvum (strain ATCC 23552 / DSM 43043 / JCM 3097 / NBRC 12989 / NCIMB 10167 / NRRL B-3866 / 7 KIP)</name>
    <dbReference type="NCBI Taxonomy" id="710696"/>
    <lineage>
        <taxon>Bacteria</taxon>
        <taxon>Bacillati</taxon>
        <taxon>Actinomycetota</taxon>
        <taxon>Actinomycetes</taxon>
        <taxon>Micrococcales</taxon>
        <taxon>Intrasporangiaceae</taxon>
        <taxon>Intrasporangium</taxon>
    </lineage>
</organism>